<gene>
    <name evidence="2" type="ORF">NBG4_60027</name>
</gene>
<dbReference type="Gene3D" id="2.40.320.10">
    <property type="entry name" value="Hypothetical Protein Pfu-838710-001"/>
    <property type="match status" value="1"/>
</dbReference>
<evidence type="ECO:0000313" key="2">
    <source>
        <dbReference type="EMBL" id="SPQ01551.1"/>
    </source>
</evidence>
<dbReference type="CDD" id="cd07890">
    <property type="entry name" value="CYTH-like_AC_IV-like"/>
    <property type="match status" value="1"/>
</dbReference>
<dbReference type="PANTHER" id="PTHR21028">
    <property type="entry name" value="SI:CH211-156B7.4"/>
    <property type="match status" value="1"/>
</dbReference>
<organism evidence="2 3">
    <name type="scientific">Candidatus Sulfobium mesophilum</name>
    <dbReference type="NCBI Taxonomy" id="2016548"/>
    <lineage>
        <taxon>Bacteria</taxon>
        <taxon>Pseudomonadati</taxon>
        <taxon>Nitrospirota</taxon>
        <taxon>Nitrospiria</taxon>
        <taxon>Nitrospirales</taxon>
        <taxon>Nitrospiraceae</taxon>
        <taxon>Candidatus Sulfobium</taxon>
    </lineage>
</organism>
<name>A0A2U3QJG7_9BACT</name>
<evidence type="ECO:0000313" key="3">
    <source>
        <dbReference type="Proteomes" id="UP000245125"/>
    </source>
</evidence>
<dbReference type="InterPro" id="IPR008173">
    <property type="entry name" value="Adenylyl_cyclase_CyaB"/>
</dbReference>
<dbReference type="InterPro" id="IPR033469">
    <property type="entry name" value="CYTH-like_dom_sf"/>
</dbReference>
<keyword evidence="3" id="KW-1185">Reference proteome</keyword>
<feature type="domain" description="CYTH" evidence="1">
    <location>
        <begin position="1"/>
        <end position="177"/>
    </location>
</feature>
<dbReference type="SUPFAM" id="SSF55154">
    <property type="entry name" value="CYTH-like phosphatases"/>
    <property type="match status" value="1"/>
</dbReference>
<dbReference type="EMBL" id="OUUY01000108">
    <property type="protein sequence ID" value="SPQ01551.1"/>
    <property type="molecule type" value="Genomic_DNA"/>
</dbReference>
<dbReference type="Proteomes" id="UP000245125">
    <property type="component" value="Unassembled WGS sequence"/>
</dbReference>
<dbReference type="PANTHER" id="PTHR21028:SF2">
    <property type="entry name" value="CYTH DOMAIN-CONTAINING PROTEIN"/>
    <property type="match status" value="1"/>
</dbReference>
<dbReference type="OrthoDB" id="3477915at2"/>
<dbReference type="SMART" id="SM01118">
    <property type="entry name" value="CYTH"/>
    <property type="match status" value="1"/>
</dbReference>
<protein>
    <recommendedName>
        <fullName evidence="1">CYTH domain-containing protein</fullName>
    </recommendedName>
</protein>
<dbReference type="InterPro" id="IPR023577">
    <property type="entry name" value="CYTH_domain"/>
</dbReference>
<dbReference type="NCBIfam" id="TIGR00318">
    <property type="entry name" value="cyaB"/>
    <property type="match status" value="1"/>
</dbReference>
<dbReference type="AlphaFoldDB" id="A0A2U3QJG7"/>
<sequence>MYETEIKILEINRKDLEKKLISLGARRIFDDEIHALYYDTSDHSVRQSRGTFRLRREGSLAVLTYKARIEDSTAKIREETEVSVSDFGAMRSILKSIGFYPWLEMKKHRTTYELGNVHFELDKYTDEFGFIPEFLEIEGPDVATVYSSASALGFSEEDCRPWDAVQVAEYYSSGRKKS</sequence>
<evidence type="ECO:0000259" key="1">
    <source>
        <dbReference type="PROSITE" id="PS51707"/>
    </source>
</evidence>
<reference evidence="3" key="1">
    <citation type="submission" date="2018-03" db="EMBL/GenBank/DDBJ databases">
        <authorList>
            <person name="Zecchin S."/>
        </authorList>
    </citation>
    <scope>NUCLEOTIDE SEQUENCE [LARGE SCALE GENOMIC DNA]</scope>
</reference>
<dbReference type="PROSITE" id="PS51707">
    <property type="entry name" value="CYTH"/>
    <property type="match status" value="1"/>
</dbReference>
<proteinExistence type="predicted"/>
<dbReference type="Pfam" id="PF01928">
    <property type="entry name" value="CYTH"/>
    <property type="match status" value="1"/>
</dbReference>
<accession>A0A2U3QJG7</accession>